<accession>A0ABW1MIU6</accession>
<dbReference type="RefSeq" id="WP_031058260.1">
    <property type="nucleotide sequence ID" value="NZ_JBHSPX010000004.1"/>
</dbReference>
<gene>
    <name evidence="1" type="ORF">ACFP4F_14280</name>
</gene>
<reference evidence="2" key="1">
    <citation type="journal article" date="2019" name="Int. J. Syst. Evol. Microbiol.">
        <title>The Global Catalogue of Microorganisms (GCM) 10K type strain sequencing project: providing services to taxonomists for standard genome sequencing and annotation.</title>
        <authorList>
            <consortium name="The Broad Institute Genomics Platform"/>
            <consortium name="The Broad Institute Genome Sequencing Center for Infectious Disease"/>
            <person name="Wu L."/>
            <person name="Ma J."/>
        </authorList>
    </citation>
    <scope>NUCLEOTIDE SEQUENCE [LARGE SCALE GENOMIC DNA]</scope>
    <source>
        <strain evidence="2">CGMCC 1.15180</strain>
    </source>
</reference>
<protein>
    <recommendedName>
        <fullName evidence="3">SRPBCC family protein</fullName>
    </recommendedName>
</protein>
<sequence length="157" mass="17425">MSDVRVSAAGDFPPATFIEALTTFGPERAKIWGNSSAGQLVVHDQGEGWADVTEGTDAGGIWQRYRYAWSPSEVRLDVVDSNAFGKGSYWLYRLTAEAGDQRTRIDLHIHRVPTTTKGKLFDPLLRLIGGVYFGRDLRRSVRRIGRLFAEKGVHGSS</sequence>
<comment type="caution">
    <text evidence="1">The sequence shown here is derived from an EMBL/GenBank/DDBJ whole genome shotgun (WGS) entry which is preliminary data.</text>
</comment>
<dbReference type="Proteomes" id="UP001596139">
    <property type="component" value="Unassembled WGS sequence"/>
</dbReference>
<proteinExistence type="predicted"/>
<evidence type="ECO:0000313" key="2">
    <source>
        <dbReference type="Proteomes" id="UP001596139"/>
    </source>
</evidence>
<evidence type="ECO:0008006" key="3">
    <source>
        <dbReference type="Google" id="ProtNLM"/>
    </source>
</evidence>
<evidence type="ECO:0000313" key="1">
    <source>
        <dbReference type="EMBL" id="MFC6063721.1"/>
    </source>
</evidence>
<dbReference type="EMBL" id="JBHSPX010000004">
    <property type="protein sequence ID" value="MFC6063721.1"/>
    <property type="molecule type" value="Genomic_DNA"/>
</dbReference>
<keyword evidence="2" id="KW-1185">Reference proteome</keyword>
<name>A0ABW1MIU6_9ACTN</name>
<organism evidence="1 2">
    <name type="scientific">Streptomyces ochraceiscleroticus</name>
    <dbReference type="NCBI Taxonomy" id="47761"/>
    <lineage>
        <taxon>Bacteria</taxon>
        <taxon>Bacillati</taxon>
        <taxon>Actinomycetota</taxon>
        <taxon>Actinomycetes</taxon>
        <taxon>Kitasatosporales</taxon>
        <taxon>Streptomycetaceae</taxon>
        <taxon>Streptomyces</taxon>
    </lineage>
</organism>